<proteinExistence type="predicted"/>
<dbReference type="PANTHER" id="PTHR47332:SF4">
    <property type="entry name" value="SET DOMAIN-CONTAINING PROTEIN 5"/>
    <property type="match status" value="1"/>
</dbReference>
<keyword evidence="1" id="KW-0479">Metal-binding</keyword>
<dbReference type="PROSITE" id="PS50865">
    <property type="entry name" value="ZF_MYND_2"/>
    <property type="match status" value="1"/>
</dbReference>
<evidence type="ECO:0000256" key="4">
    <source>
        <dbReference type="PROSITE-ProRule" id="PRU00134"/>
    </source>
</evidence>
<dbReference type="SUPFAM" id="SSF82199">
    <property type="entry name" value="SET domain"/>
    <property type="match status" value="1"/>
</dbReference>
<evidence type="ECO:0000259" key="5">
    <source>
        <dbReference type="PROSITE" id="PS50280"/>
    </source>
</evidence>
<accession>A0ABQ6MHL1</accession>
<evidence type="ECO:0000313" key="7">
    <source>
        <dbReference type="EMBL" id="GMI26492.1"/>
    </source>
</evidence>
<dbReference type="Pfam" id="PF01753">
    <property type="entry name" value="zf-MYND"/>
    <property type="match status" value="1"/>
</dbReference>
<dbReference type="InterPro" id="IPR053185">
    <property type="entry name" value="SET_domain_protein"/>
</dbReference>
<dbReference type="InterPro" id="IPR046341">
    <property type="entry name" value="SET_dom_sf"/>
</dbReference>
<dbReference type="Pfam" id="PF00856">
    <property type="entry name" value="SET"/>
    <property type="match status" value="1"/>
</dbReference>
<dbReference type="InterPro" id="IPR001214">
    <property type="entry name" value="SET_dom"/>
</dbReference>
<comment type="caution">
    <text evidence="7">The sequence shown here is derived from an EMBL/GenBank/DDBJ whole genome shotgun (WGS) entry which is preliminary data.</text>
</comment>
<sequence>MSSICAKCGAPAPLQCSRCSSSSYKLCSKQCQTADWKLHKLTCNRDLAILDTPDNKGKGLYARRAFAVGDVVLTEKPLFSITGGLDQATMSRFNGMSEAPKEIIHNMANSHPTAESAMGGVLRTNTIPQGSDRSAATKSSLYAIICRANHSCHPNCSWRWRPDLQKEILVAQHPIAEGAEILCSYVEVWTKREERQKLISRGFNFVCDCSLCSDAELEKVVVEFRDAEENILACGRPGGDPVEAVRAVEHTIQLAKDSGLGSPMFLKSAHNDLRQVYAHMAVHGVVRHKKLYEAKVRENGVEHDRLEKICNGGGGGGGGVD</sequence>
<dbReference type="Proteomes" id="UP001165060">
    <property type="component" value="Unassembled WGS sequence"/>
</dbReference>
<organism evidence="7 8">
    <name type="scientific">Tetraparma gracilis</name>
    <dbReference type="NCBI Taxonomy" id="2962635"/>
    <lineage>
        <taxon>Eukaryota</taxon>
        <taxon>Sar</taxon>
        <taxon>Stramenopiles</taxon>
        <taxon>Ochrophyta</taxon>
        <taxon>Bolidophyceae</taxon>
        <taxon>Parmales</taxon>
        <taxon>Triparmaceae</taxon>
        <taxon>Tetraparma</taxon>
    </lineage>
</organism>
<dbReference type="SUPFAM" id="SSF144232">
    <property type="entry name" value="HIT/MYND zinc finger-like"/>
    <property type="match status" value="1"/>
</dbReference>
<evidence type="ECO:0000256" key="1">
    <source>
        <dbReference type="ARBA" id="ARBA00022723"/>
    </source>
</evidence>
<evidence type="ECO:0000256" key="2">
    <source>
        <dbReference type="ARBA" id="ARBA00022771"/>
    </source>
</evidence>
<evidence type="ECO:0000256" key="3">
    <source>
        <dbReference type="ARBA" id="ARBA00022833"/>
    </source>
</evidence>
<keyword evidence="8" id="KW-1185">Reference proteome</keyword>
<name>A0ABQ6MHL1_9STRA</name>
<feature type="domain" description="MYND-type" evidence="6">
    <location>
        <begin position="5"/>
        <end position="43"/>
    </location>
</feature>
<keyword evidence="3" id="KW-0862">Zinc</keyword>
<gene>
    <name evidence="7" type="ORF">TeGR_g6960</name>
</gene>
<dbReference type="PROSITE" id="PS50280">
    <property type="entry name" value="SET"/>
    <property type="match status" value="1"/>
</dbReference>
<dbReference type="SMART" id="SM00317">
    <property type="entry name" value="SET"/>
    <property type="match status" value="1"/>
</dbReference>
<evidence type="ECO:0000259" key="6">
    <source>
        <dbReference type="PROSITE" id="PS50865"/>
    </source>
</evidence>
<evidence type="ECO:0008006" key="9">
    <source>
        <dbReference type="Google" id="ProtNLM"/>
    </source>
</evidence>
<dbReference type="InterPro" id="IPR002893">
    <property type="entry name" value="Znf_MYND"/>
</dbReference>
<dbReference type="PANTHER" id="PTHR47332">
    <property type="entry name" value="SET DOMAIN-CONTAINING PROTEIN 5"/>
    <property type="match status" value="1"/>
</dbReference>
<keyword evidence="2 4" id="KW-0863">Zinc-finger</keyword>
<dbReference type="Gene3D" id="2.170.270.10">
    <property type="entry name" value="SET domain"/>
    <property type="match status" value="1"/>
</dbReference>
<reference evidence="7 8" key="1">
    <citation type="journal article" date="2023" name="Commun. Biol.">
        <title>Genome analysis of Parmales, the sister group of diatoms, reveals the evolutionary specialization of diatoms from phago-mixotrophs to photoautotrophs.</title>
        <authorList>
            <person name="Ban H."/>
            <person name="Sato S."/>
            <person name="Yoshikawa S."/>
            <person name="Yamada K."/>
            <person name="Nakamura Y."/>
            <person name="Ichinomiya M."/>
            <person name="Sato N."/>
            <person name="Blanc-Mathieu R."/>
            <person name="Endo H."/>
            <person name="Kuwata A."/>
            <person name="Ogata H."/>
        </authorList>
    </citation>
    <scope>NUCLEOTIDE SEQUENCE [LARGE SCALE GENOMIC DNA]</scope>
</reference>
<evidence type="ECO:0000313" key="8">
    <source>
        <dbReference type="Proteomes" id="UP001165060"/>
    </source>
</evidence>
<feature type="domain" description="SET" evidence="5">
    <location>
        <begin position="45"/>
        <end position="186"/>
    </location>
</feature>
<protein>
    <recommendedName>
        <fullName evidence="9">MYND-type zinc finger protein samB</fullName>
    </recommendedName>
</protein>
<dbReference type="CDD" id="cd20071">
    <property type="entry name" value="SET_SMYD"/>
    <property type="match status" value="1"/>
</dbReference>
<dbReference type="Gene3D" id="6.10.140.2220">
    <property type="match status" value="1"/>
</dbReference>
<dbReference type="EMBL" id="BRYB01002852">
    <property type="protein sequence ID" value="GMI26492.1"/>
    <property type="molecule type" value="Genomic_DNA"/>
</dbReference>